<dbReference type="InterPro" id="IPR025449">
    <property type="entry name" value="JetB"/>
</dbReference>
<protein>
    <submittedName>
        <fullName evidence="2">DUF4194 domain-containing protein</fullName>
    </submittedName>
</protein>
<accession>A0ABT7THY4</accession>
<comment type="caution">
    <text evidence="2">The sequence shown here is derived from an EMBL/GenBank/DDBJ whole genome shotgun (WGS) entry which is preliminary data.</text>
</comment>
<sequence length="286" mass="31807">MTDTTTAPVDETDPEGTNPFEQDRPDDRDEREDRDDSSFALFEGDEGRLDEPQRRALVALLRHTYVSARTHADEWRAITDGEHQLRSRLNDLFLELHVDRDREVAWKRQARSESQRRTFPTLLRDVPYTREETIVLVYLRMRLRADTRPGLDQVVVDRSEILGHVSGFLPATTDRTRDESRVAKAVERLVTARILIRTTDPDRFRVASVVEVLLPLEQLRELDRWLRSAAGSTGGATGDDEGGVTGGADAAHAVTATTLDGAVLAGAAPGLPAEPTDTDDEGEADA</sequence>
<dbReference type="RefSeq" id="WP_289470736.1">
    <property type="nucleotide sequence ID" value="NZ_JAUCMM010000008.1"/>
</dbReference>
<feature type="region of interest" description="Disordered" evidence="1">
    <location>
        <begin position="265"/>
        <end position="286"/>
    </location>
</feature>
<evidence type="ECO:0000313" key="3">
    <source>
        <dbReference type="Proteomes" id="UP001235720"/>
    </source>
</evidence>
<feature type="compositionally biased region" description="Low complexity" evidence="1">
    <location>
        <begin position="265"/>
        <end position="275"/>
    </location>
</feature>
<feature type="compositionally biased region" description="Acidic residues" evidence="1">
    <location>
        <begin position="276"/>
        <end position="286"/>
    </location>
</feature>
<organism evidence="2 3">
    <name type="scientific">Curtobacterium subtropicum</name>
    <dbReference type="NCBI Taxonomy" id="3055138"/>
    <lineage>
        <taxon>Bacteria</taxon>
        <taxon>Bacillati</taxon>
        <taxon>Actinomycetota</taxon>
        <taxon>Actinomycetes</taxon>
        <taxon>Micrococcales</taxon>
        <taxon>Microbacteriaceae</taxon>
        <taxon>Curtobacterium</taxon>
    </lineage>
</organism>
<feature type="region of interest" description="Disordered" evidence="1">
    <location>
        <begin position="230"/>
        <end position="249"/>
    </location>
</feature>
<gene>
    <name evidence="2" type="ORF">QUG98_11980</name>
</gene>
<feature type="region of interest" description="Disordered" evidence="1">
    <location>
        <begin position="1"/>
        <end position="46"/>
    </location>
</feature>
<name>A0ABT7THY4_9MICO</name>
<dbReference type="Proteomes" id="UP001235720">
    <property type="component" value="Unassembled WGS sequence"/>
</dbReference>
<reference evidence="2 3" key="1">
    <citation type="submission" date="2023-06" db="EMBL/GenBank/DDBJ databases">
        <authorList>
            <person name="Feng G."/>
            <person name="Li J."/>
            <person name="Zhu H."/>
        </authorList>
    </citation>
    <scope>NUCLEOTIDE SEQUENCE [LARGE SCALE GENOMIC DNA]</scope>
    <source>
        <strain evidence="2 3">RHCJP20</strain>
    </source>
</reference>
<proteinExistence type="predicted"/>
<evidence type="ECO:0000256" key="1">
    <source>
        <dbReference type="SAM" id="MobiDB-lite"/>
    </source>
</evidence>
<keyword evidence="3" id="KW-1185">Reference proteome</keyword>
<evidence type="ECO:0000313" key="2">
    <source>
        <dbReference type="EMBL" id="MDM7889167.1"/>
    </source>
</evidence>
<dbReference type="Pfam" id="PF13835">
    <property type="entry name" value="DUF4194"/>
    <property type="match status" value="1"/>
</dbReference>
<dbReference type="EMBL" id="JAUCMM010000008">
    <property type="protein sequence ID" value="MDM7889167.1"/>
    <property type="molecule type" value="Genomic_DNA"/>
</dbReference>